<feature type="region of interest" description="Disordered" evidence="4">
    <location>
        <begin position="1"/>
        <end position="434"/>
    </location>
</feature>
<keyword evidence="8" id="KW-1185">Reference proteome</keyword>
<feature type="domain" description="PAC" evidence="5">
    <location>
        <begin position="771"/>
        <end position="824"/>
    </location>
</feature>
<evidence type="ECO:0000259" key="5">
    <source>
        <dbReference type="PROSITE" id="PS50113"/>
    </source>
</evidence>
<proteinExistence type="predicted"/>
<dbReference type="Gene3D" id="3.30.450.20">
    <property type="entry name" value="PAS domain"/>
    <property type="match status" value="1"/>
</dbReference>
<dbReference type="RefSeq" id="XP_025378533.1">
    <property type="nucleotide sequence ID" value="XM_025520962.1"/>
</dbReference>
<dbReference type="GO" id="GO:0005634">
    <property type="term" value="C:nucleus"/>
    <property type="evidence" value="ECO:0007669"/>
    <property type="project" value="TreeGrafter"/>
</dbReference>
<dbReference type="Pfam" id="PF00615">
    <property type="entry name" value="RGS"/>
    <property type="match status" value="1"/>
</dbReference>
<dbReference type="InterPro" id="IPR044926">
    <property type="entry name" value="RGS_subdomain_2"/>
</dbReference>
<feature type="compositionally biased region" description="Low complexity" evidence="4">
    <location>
        <begin position="977"/>
        <end position="987"/>
    </location>
</feature>
<dbReference type="InterPro" id="IPR036305">
    <property type="entry name" value="RGS_sf"/>
</dbReference>
<dbReference type="OrthoDB" id="447251at2759"/>
<feature type="compositionally biased region" description="Basic residues" evidence="4">
    <location>
        <begin position="131"/>
        <end position="141"/>
    </location>
</feature>
<feature type="compositionally biased region" description="Basic and acidic residues" evidence="4">
    <location>
        <begin position="316"/>
        <end position="326"/>
    </location>
</feature>
<feature type="compositionally biased region" description="Basic and acidic residues" evidence="4">
    <location>
        <begin position="176"/>
        <end position="195"/>
    </location>
</feature>
<feature type="compositionally biased region" description="Pro residues" evidence="4">
    <location>
        <begin position="83"/>
        <end position="96"/>
    </location>
</feature>
<feature type="region of interest" description="Disordered" evidence="4">
    <location>
        <begin position="969"/>
        <end position="990"/>
    </location>
</feature>
<evidence type="ECO:0000256" key="4">
    <source>
        <dbReference type="SAM" id="MobiDB-lite"/>
    </source>
</evidence>
<evidence type="ECO:0000256" key="2">
    <source>
        <dbReference type="ARBA" id="ARBA00022643"/>
    </source>
</evidence>
<evidence type="ECO:0000313" key="7">
    <source>
        <dbReference type="EMBL" id="PWN91335.1"/>
    </source>
</evidence>
<dbReference type="Gene3D" id="1.10.167.10">
    <property type="entry name" value="Regulator of G-protein Signalling 4, domain 2"/>
    <property type="match status" value="1"/>
</dbReference>
<dbReference type="PROSITE" id="PS50113">
    <property type="entry name" value="PAC"/>
    <property type="match status" value="1"/>
</dbReference>
<feature type="region of interest" description="Disordered" evidence="4">
    <location>
        <begin position="867"/>
        <end position="957"/>
    </location>
</feature>
<evidence type="ECO:0000313" key="8">
    <source>
        <dbReference type="Proteomes" id="UP000245768"/>
    </source>
</evidence>
<feature type="compositionally biased region" description="Polar residues" evidence="4">
    <location>
        <begin position="482"/>
        <end position="504"/>
    </location>
</feature>
<dbReference type="CDD" id="cd00130">
    <property type="entry name" value="PAS"/>
    <property type="match status" value="1"/>
</dbReference>
<accession>A0A316YUE2</accession>
<feature type="compositionally biased region" description="Acidic residues" evidence="4">
    <location>
        <begin position="327"/>
        <end position="351"/>
    </location>
</feature>
<gene>
    <name evidence="7" type="ORF">FA10DRAFT_265198</name>
</gene>
<keyword evidence="1" id="KW-0285">Flavoprotein</keyword>
<dbReference type="EMBL" id="KZ819635">
    <property type="protein sequence ID" value="PWN91335.1"/>
    <property type="molecule type" value="Genomic_DNA"/>
</dbReference>
<feature type="compositionally biased region" description="Polar residues" evidence="4">
    <location>
        <begin position="199"/>
        <end position="209"/>
    </location>
</feature>
<dbReference type="SUPFAM" id="SSF48097">
    <property type="entry name" value="Regulator of G-protein signaling, RGS"/>
    <property type="match status" value="1"/>
</dbReference>
<dbReference type="PROSITE" id="PS50132">
    <property type="entry name" value="RGS"/>
    <property type="match status" value="1"/>
</dbReference>
<dbReference type="GeneID" id="37042878"/>
<feature type="compositionally biased region" description="Polar residues" evidence="4">
    <location>
        <begin position="224"/>
        <end position="250"/>
    </location>
</feature>
<evidence type="ECO:0000256" key="3">
    <source>
        <dbReference type="ARBA" id="ARBA00022991"/>
    </source>
</evidence>
<dbReference type="NCBIfam" id="TIGR00229">
    <property type="entry name" value="sensory_box"/>
    <property type="match status" value="1"/>
</dbReference>
<keyword evidence="2" id="KW-0288">FMN</keyword>
<dbReference type="InParanoid" id="A0A316YUE2"/>
<dbReference type="STRING" id="215250.A0A316YUE2"/>
<dbReference type="InterPro" id="IPR016137">
    <property type="entry name" value="RGS"/>
</dbReference>
<organism evidence="7 8">
    <name type="scientific">Acaromyces ingoldii</name>
    <dbReference type="NCBI Taxonomy" id="215250"/>
    <lineage>
        <taxon>Eukaryota</taxon>
        <taxon>Fungi</taxon>
        <taxon>Dikarya</taxon>
        <taxon>Basidiomycota</taxon>
        <taxon>Ustilaginomycotina</taxon>
        <taxon>Exobasidiomycetes</taxon>
        <taxon>Exobasidiales</taxon>
        <taxon>Cryptobasidiaceae</taxon>
        <taxon>Acaromyces</taxon>
    </lineage>
</organism>
<dbReference type="InterPro" id="IPR035965">
    <property type="entry name" value="PAS-like_dom_sf"/>
</dbReference>
<keyword evidence="3" id="KW-0157">Chromophore</keyword>
<sequence length="1158" mass="124895">MSKAIHFPSPPHRPPSSVQEGAATDPSFIAFSSSPSGDEETKTAATATAASPRRGFSKPFGRRATPKLLLKKATANGDENLVPPSPPPNVPLPPTPKDTASSITNGSVGHDSDVNSVDGTTVLGSPSSSYRSKRAIKHHRSTTPDLPKVTFDVGEAQRSSNGHLVVVPHRSSSTNLKKDSEHSKDAGFHADDDVIHFVQPNSADQTGATLQPEGTGESHESPRPSFTSAMERTLSEQSILSNNKSSSPGKMNNKADSNRGVAPVKEMPLGSTEASGGGDVTKSTNNESRRPLSKEQSSGMVRAAAQPVDNGAEGNRSGEDSRLPEHEYEEDEAREDDQLDSDEYAYSDDGDTAQPHGQESVPAPYAGVRYKTKRFDDYEGDGVGLGVMTTQQQPSRNGGVPKWLSEEPQFTYGSRPSRHDSRTSANDSNRRTKGGLRAAAGFVGSQGALAHTDYADDVMSPGLETGPPSTRGFKALRHGAPTNDSRSTLGQEPMSRNPSHTNVYRKSGLRSDLADWAPSAKPNPHINDPAFASHNLPEWSSLRAGDPTSKPISRIRRDLDWSMRRLMSEDTFEKLIGDPLGRYHFRQFLVQQTGTENKLDLYFDVCQYAKQTEAVRSASDALHDVYLALDSESHVDLPENLAFDFYSTLRKQYELKTTVAPLQRHLLQSLYRGEFQNFVKAKLVEHNKVRLGTLMDDSAGGTSASGLGDCFCLTNPRLRENPIVLVSPGFTALTGYPATSIIGRNCRFLSGPGTAPNSIQRIRDALNAGSSCTELLLNYKRDGQPFFNLLTILPLRDATGNLVYFIGGQTEVTSQLASSKGLSWLLGGGDDVLPVSVTAAAQHNTVNGVEVSPQMARYLQEADRMKGFASHEDDASDDGFSMAGGSSYRGDGDFDGPSLARPRMPASRQRSHRTKATAAGYYDPNASSGPAADQMVPDLAPSSSSSSSRRSDAGGATSSVGLISRLFGGGGSKKSKGGNQKQISSGGDQQGLQRLAGAEQLFQRDPHSLEDQMDFFSNLYSKLIIFKRAKREVVFVTRAAITYFNLPTTTWYDVHSSPLVHADLLSLLRGSDKAETKSIRAAVQEAIRQGTHISIQTAVRTPPTSRRNAILDKVAEFGNTNGKTPVDANGEPLRFTTMHITPLKDRENASFAFVAVVA</sequence>
<evidence type="ECO:0000256" key="1">
    <source>
        <dbReference type="ARBA" id="ARBA00022630"/>
    </source>
</evidence>
<protein>
    <recommendedName>
        <fullName evidence="9">PAC domain-containing protein</fullName>
    </recommendedName>
</protein>
<dbReference type="PANTHER" id="PTHR47429">
    <property type="entry name" value="PROTEIN TWIN LOV 1"/>
    <property type="match status" value="1"/>
</dbReference>
<dbReference type="SUPFAM" id="SSF55785">
    <property type="entry name" value="PYP-like sensor domain (PAS domain)"/>
    <property type="match status" value="1"/>
</dbReference>
<feature type="region of interest" description="Disordered" evidence="4">
    <location>
        <begin position="478"/>
        <end position="504"/>
    </location>
</feature>
<evidence type="ECO:0008006" key="9">
    <source>
        <dbReference type="Google" id="ProtNLM"/>
    </source>
</evidence>
<feature type="compositionally biased region" description="Polar residues" evidence="4">
    <location>
        <begin position="114"/>
        <end position="130"/>
    </location>
</feature>
<evidence type="ECO:0000259" key="6">
    <source>
        <dbReference type="PROSITE" id="PS50132"/>
    </source>
</evidence>
<feature type="compositionally biased region" description="Polar residues" evidence="4">
    <location>
        <begin position="98"/>
        <end position="107"/>
    </location>
</feature>
<dbReference type="AlphaFoldDB" id="A0A316YUE2"/>
<feature type="domain" description="RGS" evidence="6">
    <location>
        <begin position="571"/>
        <end position="681"/>
    </location>
</feature>
<dbReference type="Proteomes" id="UP000245768">
    <property type="component" value="Unassembled WGS sequence"/>
</dbReference>
<dbReference type="InterPro" id="IPR000700">
    <property type="entry name" value="PAS-assoc_C"/>
</dbReference>
<dbReference type="Pfam" id="PF13426">
    <property type="entry name" value="PAS_9"/>
    <property type="match status" value="1"/>
</dbReference>
<reference evidence="7" key="1">
    <citation type="journal article" date="2018" name="Mol. Biol. Evol.">
        <title>Broad Genomic Sampling Reveals a Smut Pathogenic Ancestry of the Fungal Clade Ustilaginomycotina.</title>
        <authorList>
            <person name="Kijpornyongpan T."/>
            <person name="Mondo S.J."/>
            <person name="Barry K."/>
            <person name="Sandor L."/>
            <person name="Lee J."/>
            <person name="Lipzen A."/>
            <person name="Pangilinan J."/>
            <person name="LaButti K."/>
            <person name="Hainaut M."/>
            <person name="Henrissat B."/>
            <person name="Grigoriev I.V."/>
            <person name="Spatafora J.W."/>
            <person name="Aime M.C."/>
        </authorList>
    </citation>
    <scope>NUCLEOTIDE SEQUENCE [LARGE SCALE GENOMIC DNA]</scope>
    <source>
        <strain evidence="7">MCA 4198</strain>
    </source>
</reference>
<name>A0A316YUE2_9BASI</name>
<dbReference type="PANTHER" id="PTHR47429:SF2">
    <property type="entry name" value="PROTEIN TWIN LOV 1"/>
    <property type="match status" value="1"/>
</dbReference>
<dbReference type="InterPro" id="IPR000014">
    <property type="entry name" value="PAS"/>
</dbReference>